<gene>
    <name evidence="8" type="primary">mlcE</name>
    <name evidence="8" type="ORF">DIS24_g8836</name>
</gene>
<dbReference type="AlphaFoldDB" id="A0AA40CM99"/>
<dbReference type="GO" id="GO:0022857">
    <property type="term" value="F:transmembrane transporter activity"/>
    <property type="evidence" value="ECO:0007669"/>
    <property type="project" value="InterPro"/>
</dbReference>
<dbReference type="Gene3D" id="1.20.1720.10">
    <property type="entry name" value="Multidrug resistance protein D"/>
    <property type="match status" value="1"/>
</dbReference>
<accession>A0AA40CM99</accession>
<feature type="transmembrane region" description="Helical" evidence="6">
    <location>
        <begin position="503"/>
        <end position="523"/>
    </location>
</feature>
<dbReference type="SUPFAM" id="SSF103473">
    <property type="entry name" value="MFS general substrate transporter"/>
    <property type="match status" value="1"/>
</dbReference>
<dbReference type="FunFam" id="1.20.1250.20:FF:000196">
    <property type="entry name" value="MFS toxin efflux pump (AflT)"/>
    <property type="match status" value="1"/>
</dbReference>
<dbReference type="Proteomes" id="UP001175001">
    <property type="component" value="Unassembled WGS sequence"/>
</dbReference>
<feature type="transmembrane region" description="Helical" evidence="6">
    <location>
        <begin position="114"/>
        <end position="133"/>
    </location>
</feature>
<comment type="caution">
    <text evidence="8">The sequence shown here is derived from an EMBL/GenBank/DDBJ whole genome shotgun (WGS) entry which is preliminary data.</text>
</comment>
<name>A0AA40CM99_9PEZI</name>
<feature type="transmembrane region" description="Helical" evidence="6">
    <location>
        <begin position="225"/>
        <end position="246"/>
    </location>
</feature>
<evidence type="ECO:0000256" key="2">
    <source>
        <dbReference type="ARBA" id="ARBA00007520"/>
    </source>
</evidence>
<protein>
    <submittedName>
        <fullName evidence="8">Efflux pump mlcE</fullName>
    </submittedName>
</protein>
<dbReference type="PANTHER" id="PTHR23501:SF193">
    <property type="entry name" value="MULTIDRUG TRANSPORTER, PUTATIVE (AFU_ORTHOLOGUE AFUA_8G00940)-RELATED"/>
    <property type="match status" value="1"/>
</dbReference>
<dbReference type="EMBL" id="JAUJDW010000070">
    <property type="protein sequence ID" value="KAK0642638.1"/>
    <property type="molecule type" value="Genomic_DNA"/>
</dbReference>
<feature type="transmembrane region" description="Helical" evidence="6">
    <location>
        <begin position="145"/>
        <end position="165"/>
    </location>
</feature>
<keyword evidence="4 6" id="KW-1133">Transmembrane helix</keyword>
<dbReference type="InterPro" id="IPR036259">
    <property type="entry name" value="MFS_trans_sf"/>
</dbReference>
<feature type="transmembrane region" description="Helical" evidence="6">
    <location>
        <begin position="252"/>
        <end position="276"/>
    </location>
</feature>
<evidence type="ECO:0000256" key="1">
    <source>
        <dbReference type="ARBA" id="ARBA00004141"/>
    </source>
</evidence>
<dbReference type="GO" id="GO:0005886">
    <property type="term" value="C:plasma membrane"/>
    <property type="evidence" value="ECO:0007669"/>
    <property type="project" value="TreeGrafter"/>
</dbReference>
<evidence type="ECO:0000256" key="6">
    <source>
        <dbReference type="SAM" id="Phobius"/>
    </source>
</evidence>
<proteinExistence type="inferred from homology"/>
<feature type="transmembrane region" description="Helical" evidence="6">
    <location>
        <begin position="185"/>
        <end position="204"/>
    </location>
</feature>
<dbReference type="PANTHER" id="PTHR23501">
    <property type="entry name" value="MAJOR FACILITATOR SUPERFAMILY"/>
    <property type="match status" value="1"/>
</dbReference>
<keyword evidence="9" id="KW-1185">Reference proteome</keyword>
<keyword evidence="5 6" id="KW-0472">Membrane</keyword>
<feature type="transmembrane region" description="Helical" evidence="6">
    <location>
        <begin position="47"/>
        <end position="72"/>
    </location>
</feature>
<comment type="similarity">
    <text evidence="2">Belongs to the major facilitator superfamily. TCR/Tet family.</text>
</comment>
<dbReference type="Gene3D" id="1.20.1250.20">
    <property type="entry name" value="MFS general substrate transporter like domains"/>
    <property type="match status" value="1"/>
</dbReference>
<feature type="transmembrane region" description="Helical" evidence="6">
    <location>
        <begin position="359"/>
        <end position="378"/>
    </location>
</feature>
<evidence type="ECO:0000313" key="9">
    <source>
        <dbReference type="Proteomes" id="UP001175001"/>
    </source>
</evidence>
<evidence type="ECO:0000259" key="7">
    <source>
        <dbReference type="PROSITE" id="PS50850"/>
    </source>
</evidence>
<dbReference type="PROSITE" id="PS50850">
    <property type="entry name" value="MFS"/>
    <property type="match status" value="1"/>
</dbReference>
<keyword evidence="3 6" id="KW-0812">Transmembrane</keyword>
<reference evidence="8" key="1">
    <citation type="submission" date="2023-06" db="EMBL/GenBank/DDBJ databases">
        <title>Multi-omics analyses reveal the molecular pathogenesis toolkit of Lasiodiplodia hormozganensis, a cross-kingdom pathogen.</title>
        <authorList>
            <person name="Felix C."/>
            <person name="Meneses R."/>
            <person name="Goncalves M.F.M."/>
            <person name="Tilleman L."/>
            <person name="Duarte A.S."/>
            <person name="Jorrin-Novo J.V."/>
            <person name="Van De Peer Y."/>
            <person name="Deforce D."/>
            <person name="Van Nieuwerburgh F."/>
            <person name="Esteves A.C."/>
            <person name="Alves A."/>
        </authorList>
    </citation>
    <scope>NUCLEOTIDE SEQUENCE</scope>
    <source>
        <strain evidence="8">CBS 339.90</strain>
    </source>
</reference>
<feature type="transmembrane region" description="Helical" evidence="6">
    <location>
        <begin position="296"/>
        <end position="314"/>
    </location>
</feature>
<feature type="transmembrane region" description="Helical" evidence="6">
    <location>
        <begin position="334"/>
        <end position="352"/>
    </location>
</feature>
<dbReference type="Pfam" id="PF07690">
    <property type="entry name" value="MFS_1"/>
    <property type="match status" value="1"/>
</dbReference>
<sequence>MATDTTTSTTDTEKSTPTTELDGIVENLSMGNTSESNDRDYITGLKLFLVLGSLTLVVFLVLLDITILGTAIPEITTEFNSLADAGWYIGAYQLASATLQLISGKLYTYFNNKYTFLVYFAFFELGSLICAVANSSSLFIGGRAIAGLGSAGIINGGMTIISGAVPLIKRPLYTGILLGTAQMGFYLNLPAGGAAAILLFFVQIPELTKKERFSLALVRQIIPELDLIGFVIFVPSSLMFLLALQFGSAGTYAWSSSQIIGLFVGAGVLALVFFVWEHNQGDKAMLLGNLLRQRTVWASCAFGTCLVCCVSIATNWLPTYFQAVKGEGPTMSGVYLLPSIISQLIFVVISGAGTARLGYYLPFALFSGVTTTVGNGLVSTFSAGTSSAQWIGYQVLMGIGRGAGMQMAFVAIQTAIPTSTIPIGMACVIFFQNFGTSVAVVISNTIFTQALTSTIPRYAPSVSPHAALSAGSSAEAVRMLVPAGRPDELNGILRAYSESLRNVFYFLVGLAACATAFSLGMGWKNVGKKKKQEEEKAAELGKAEET</sequence>
<feature type="domain" description="Major facilitator superfamily (MFS) profile" evidence="7">
    <location>
        <begin position="50"/>
        <end position="526"/>
    </location>
</feature>
<evidence type="ECO:0000256" key="5">
    <source>
        <dbReference type="ARBA" id="ARBA00023136"/>
    </source>
</evidence>
<dbReference type="InterPro" id="IPR011701">
    <property type="entry name" value="MFS"/>
</dbReference>
<evidence type="ECO:0000256" key="4">
    <source>
        <dbReference type="ARBA" id="ARBA00022989"/>
    </source>
</evidence>
<evidence type="ECO:0000313" key="8">
    <source>
        <dbReference type="EMBL" id="KAK0642638.1"/>
    </source>
</evidence>
<comment type="subcellular location">
    <subcellularLocation>
        <location evidence="1">Membrane</location>
        <topology evidence="1">Multi-pass membrane protein</topology>
    </subcellularLocation>
</comment>
<dbReference type="InterPro" id="IPR020846">
    <property type="entry name" value="MFS_dom"/>
</dbReference>
<organism evidence="8 9">
    <name type="scientific">Lasiodiplodia hormozganensis</name>
    <dbReference type="NCBI Taxonomy" id="869390"/>
    <lineage>
        <taxon>Eukaryota</taxon>
        <taxon>Fungi</taxon>
        <taxon>Dikarya</taxon>
        <taxon>Ascomycota</taxon>
        <taxon>Pezizomycotina</taxon>
        <taxon>Dothideomycetes</taxon>
        <taxon>Dothideomycetes incertae sedis</taxon>
        <taxon>Botryosphaeriales</taxon>
        <taxon>Botryosphaeriaceae</taxon>
        <taxon>Lasiodiplodia</taxon>
    </lineage>
</organism>
<evidence type="ECO:0000256" key="3">
    <source>
        <dbReference type="ARBA" id="ARBA00022692"/>
    </source>
</evidence>